<dbReference type="InterPro" id="IPR036873">
    <property type="entry name" value="Rhodanese-like_dom_sf"/>
</dbReference>
<dbReference type="InterPro" id="IPR001763">
    <property type="entry name" value="Rhodanese-like_dom"/>
</dbReference>
<dbReference type="OrthoDB" id="425207at2759"/>
<dbReference type="Gene3D" id="3.40.250.10">
    <property type="entry name" value="Rhodanese-like domain"/>
    <property type="match status" value="1"/>
</dbReference>
<keyword evidence="3" id="KW-1185">Reference proteome</keyword>
<feature type="domain" description="Rhodanese" evidence="1">
    <location>
        <begin position="51"/>
        <end position="124"/>
    </location>
</feature>
<proteinExistence type="predicted"/>
<comment type="caution">
    <text evidence="2">The sequence shown here is derived from an EMBL/GenBank/DDBJ whole genome shotgun (WGS) entry which is preliminary data.</text>
</comment>
<dbReference type="Pfam" id="PF00581">
    <property type="entry name" value="Rhodanese"/>
    <property type="match status" value="1"/>
</dbReference>
<dbReference type="Proteomes" id="UP000604046">
    <property type="component" value="Unassembled WGS sequence"/>
</dbReference>
<evidence type="ECO:0000313" key="2">
    <source>
        <dbReference type="EMBL" id="CAE6948982.1"/>
    </source>
</evidence>
<reference evidence="2" key="1">
    <citation type="submission" date="2021-02" db="EMBL/GenBank/DDBJ databases">
        <authorList>
            <person name="Dougan E. K."/>
            <person name="Rhodes N."/>
            <person name="Thang M."/>
            <person name="Chan C."/>
        </authorList>
    </citation>
    <scope>NUCLEOTIDE SEQUENCE</scope>
</reference>
<gene>
    <name evidence="2" type="ORF">SNAT2548_LOCUS1504</name>
</gene>
<name>A0A812HEZ3_9DINO</name>
<organism evidence="2 3">
    <name type="scientific">Symbiodinium natans</name>
    <dbReference type="NCBI Taxonomy" id="878477"/>
    <lineage>
        <taxon>Eukaryota</taxon>
        <taxon>Sar</taxon>
        <taxon>Alveolata</taxon>
        <taxon>Dinophyceae</taxon>
        <taxon>Suessiales</taxon>
        <taxon>Symbiodiniaceae</taxon>
        <taxon>Symbiodinium</taxon>
    </lineage>
</organism>
<sequence length="127" mass="13518">MSGFLGKLEEARRIVGEPNFIGPQAAKALLEDDPSGLLLDVQDPGSDMLAGAYNVSLGTLFFKASSDLEEFKDSTIADRSKDSLIIATCMYGGQAALAAQVLCEYGFTNVKVMQGGNEDARRCGCFP</sequence>
<accession>A0A812HEZ3</accession>
<dbReference type="AlphaFoldDB" id="A0A812HEZ3"/>
<dbReference type="SUPFAM" id="SSF52821">
    <property type="entry name" value="Rhodanese/Cell cycle control phosphatase"/>
    <property type="match status" value="1"/>
</dbReference>
<evidence type="ECO:0000259" key="1">
    <source>
        <dbReference type="PROSITE" id="PS50206"/>
    </source>
</evidence>
<protein>
    <recommendedName>
        <fullName evidence="1">Rhodanese domain-containing protein</fullName>
    </recommendedName>
</protein>
<dbReference type="EMBL" id="CAJNDS010000083">
    <property type="protein sequence ID" value="CAE6948982.1"/>
    <property type="molecule type" value="Genomic_DNA"/>
</dbReference>
<evidence type="ECO:0000313" key="3">
    <source>
        <dbReference type="Proteomes" id="UP000604046"/>
    </source>
</evidence>
<dbReference type="PROSITE" id="PS50206">
    <property type="entry name" value="RHODANESE_3"/>
    <property type="match status" value="1"/>
</dbReference>